<feature type="compositionally biased region" description="Low complexity" evidence="1">
    <location>
        <begin position="1"/>
        <end position="13"/>
    </location>
</feature>
<reference evidence="3" key="1">
    <citation type="submission" date="2015-02" db="EMBL/GenBank/DDBJ databases">
        <title>Genome sequencing for Strongylocentrotus purpuratus.</title>
        <authorList>
            <person name="Murali S."/>
            <person name="Liu Y."/>
            <person name="Vee V."/>
            <person name="English A."/>
            <person name="Wang M."/>
            <person name="Skinner E."/>
            <person name="Han Y."/>
            <person name="Muzny D.M."/>
            <person name="Worley K.C."/>
            <person name="Gibbs R.A."/>
        </authorList>
    </citation>
    <scope>NUCLEOTIDE SEQUENCE</scope>
</reference>
<name>A0A7M7PRK8_STRPU</name>
<feature type="compositionally biased region" description="Basic residues" evidence="1">
    <location>
        <begin position="16"/>
        <end position="27"/>
    </location>
</feature>
<dbReference type="RefSeq" id="XP_030854024.1">
    <property type="nucleotide sequence ID" value="XM_030998164.1"/>
</dbReference>
<evidence type="ECO:0000256" key="1">
    <source>
        <dbReference type="SAM" id="MobiDB-lite"/>
    </source>
</evidence>
<dbReference type="EnsemblMetazoa" id="XM_030998164">
    <property type="protein sequence ID" value="XP_030854024"/>
    <property type="gene ID" value="LOC105446327"/>
</dbReference>
<evidence type="ECO:0000313" key="3">
    <source>
        <dbReference type="Proteomes" id="UP000007110"/>
    </source>
</evidence>
<proteinExistence type="predicted"/>
<dbReference type="GeneID" id="105446327"/>
<feature type="compositionally biased region" description="Basic residues" evidence="1">
    <location>
        <begin position="48"/>
        <end position="61"/>
    </location>
</feature>
<keyword evidence="3" id="KW-1185">Reference proteome</keyword>
<organism evidence="2 3">
    <name type="scientific">Strongylocentrotus purpuratus</name>
    <name type="common">Purple sea urchin</name>
    <dbReference type="NCBI Taxonomy" id="7668"/>
    <lineage>
        <taxon>Eukaryota</taxon>
        <taxon>Metazoa</taxon>
        <taxon>Echinodermata</taxon>
        <taxon>Eleutherozoa</taxon>
        <taxon>Echinozoa</taxon>
        <taxon>Echinoidea</taxon>
        <taxon>Euechinoidea</taxon>
        <taxon>Echinacea</taxon>
        <taxon>Camarodonta</taxon>
        <taxon>Echinidea</taxon>
        <taxon>Strongylocentrotidae</taxon>
        <taxon>Strongylocentrotus</taxon>
    </lineage>
</organism>
<dbReference type="InParanoid" id="A0A7M7PRK8"/>
<reference evidence="2" key="2">
    <citation type="submission" date="2021-01" db="UniProtKB">
        <authorList>
            <consortium name="EnsemblMetazoa"/>
        </authorList>
    </citation>
    <scope>IDENTIFICATION</scope>
</reference>
<sequence length="109" mass="12256">MTTLTNTSSLISSRMTSHRTQLKPCTKKAHEAIGAEPDAKARKEFAGKTKRMKPCSRRRMKPSGPNPTPSLGRSLVARPRDGTKLSQLQHKDRVRLKKKSFLYANQSHD</sequence>
<protein>
    <submittedName>
        <fullName evidence="2">Uncharacterized protein</fullName>
    </submittedName>
</protein>
<accession>A0A7M7PRK8</accession>
<evidence type="ECO:0000313" key="2">
    <source>
        <dbReference type="EnsemblMetazoa" id="XP_030854024"/>
    </source>
</evidence>
<dbReference type="AlphaFoldDB" id="A0A7M7PRK8"/>
<dbReference type="Proteomes" id="UP000007110">
    <property type="component" value="Unassembled WGS sequence"/>
</dbReference>
<feature type="region of interest" description="Disordered" evidence="1">
    <location>
        <begin position="1"/>
        <end position="109"/>
    </location>
</feature>
<feature type="compositionally biased region" description="Basic and acidic residues" evidence="1">
    <location>
        <begin position="28"/>
        <end position="47"/>
    </location>
</feature>